<reference evidence="2" key="1">
    <citation type="journal article" date="2019" name="Int. J. Syst. Evol. Microbiol.">
        <title>The Global Catalogue of Microorganisms (GCM) 10K type strain sequencing project: providing services to taxonomists for standard genome sequencing and annotation.</title>
        <authorList>
            <consortium name="The Broad Institute Genomics Platform"/>
            <consortium name="The Broad Institute Genome Sequencing Center for Infectious Disease"/>
            <person name="Wu L."/>
            <person name="Ma J."/>
        </authorList>
    </citation>
    <scope>NUCLEOTIDE SEQUENCE [LARGE SCALE GENOMIC DNA]</scope>
    <source>
        <strain evidence="2">JCM 17021</strain>
    </source>
</reference>
<dbReference type="Proteomes" id="UP001501803">
    <property type="component" value="Unassembled WGS sequence"/>
</dbReference>
<proteinExistence type="predicted"/>
<accession>A0ABP7KID7</accession>
<protein>
    <submittedName>
        <fullName evidence="1">Uncharacterized protein</fullName>
    </submittedName>
</protein>
<evidence type="ECO:0000313" key="1">
    <source>
        <dbReference type="EMBL" id="GAA3878288.1"/>
    </source>
</evidence>
<sequence length="102" mass="11390">MQSEFRLNAMRDTEQAPRYLACERDFRVRLAARLDEALARVGLKFSMDSVDATRIIIELCESAMQESILSKDPTPSVATSPYAMRTLPLVLQALTMPLNGGK</sequence>
<gene>
    <name evidence="1" type="ORF">GCM10022381_20870</name>
</gene>
<dbReference type="EMBL" id="BAABCN010000004">
    <property type="protein sequence ID" value="GAA3878288.1"/>
    <property type="molecule type" value="Genomic_DNA"/>
</dbReference>
<organism evidence="1 2">
    <name type="scientific">Leifsonia kafniensis</name>
    <dbReference type="NCBI Taxonomy" id="475957"/>
    <lineage>
        <taxon>Bacteria</taxon>
        <taxon>Bacillati</taxon>
        <taxon>Actinomycetota</taxon>
        <taxon>Actinomycetes</taxon>
        <taxon>Micrococcales</taxon>
        <taxon>Microbacteriaceae</taxon>
        <taxon>Leifsonia</taxon>
    </lineage>
</organism>
<comment type="caution">
    <text evidence="1">The sequence shown here is derived from an EMBL/GenBank/DDBJ whole genome shotgun (WGS) entry which is preliminary data.</text>
</comment>
<keyword evidence="2" id="KW-1185">Reference proteome</keyword>
<name>A0ABP7KID7_9MICO</name>
<evidence type="ECO:0000313" key="2">
    <source>
        <dbReference type="Proteomes" id="UP001501803"/>
    </source>
</evidence>